<organism evidence="2 3">
    <name type="scientific">Trichoglossum hirsutum</name>
    <dbReference type="NCBI Taxonomy" id="265104"/>
    <lineage>
        <taxon>Eukaryota</taxon>
        <taxon>Fungi</taxon>
        <taxon>Dikarya</taxon>
        <taxon>Ascomycota</taxon>
        <taxon>Pezizomycotina</taxon>
        <taxon>Geoglossomycetes</taxon>
        <taxon>Geoglossales</taxon>
        <taxon>Geoglossaceae</taxon>
        <taxon>Trichoglossum</taxon>
    </lineage>
</organism>
<sequence>MAPRAKTTSTKKRLSQPRTSRRNSTPIVKEPPVRKSLRLQNKPPASHAAQSRPVQSSAPRPACTKPKRPQPKVTKKTKKKRPGKQYRRCTPSRLELNESKGVHPSEQLPPPPLPEADLQSLYEEVMAKNAQMPKRALSQSQHTLSLSQLEVDTAESQRTSNVHISYRLGPLAAFQIYFHVDPPDDIKAVINDAVNAKVSEKRLVKLRTIAQNFSEKCREQVISLSGKDDFLDPLRFALEHLGFKSLGLRTKTNWREDLKPARQRLPDFGKNIKAGVQQLEVDHVSPPSSKRQRQSLGESEYSWTNAPTVPPANNPQESSTMPPPPAPHLRKGGGRELAKYTCPDLSIGITLSALISALSSENLNRAKVEGFIRWLRDAEVQREPDALPKPLLIFTPTISQTFTFPFAVEAKAYATGRQLFEAENQAALSGACALKMRLDLDDLINSGTT</sequence>
<accession>A0A9P8L7G6</accession>
<dbReference type="EMBL" id="JAGHQM010002453">
    <property type="protein sequence ID" value="KAH0548644.1"/>
    <property type="molecule type" value="Genomic_DNA"/>
</dbReference>
<evidence type="ECO:0000313" key="3">
    <source>
        <dbReference type="Proteomes" id="UP000750711"/>
    </source>
</evidence>
<feature type="non-terminal residue" evidence="2">
    <location>
        <position position="449"/>
    </location>
</feature>
<feature type="compositionally biased region" description="Polar residues" evidence="1">
    <location>
        <begin position="48"/>
        <end position="58"/>
    </location>
</feature>
<evidence type="ECO:0000313" key="2">
    <source>
        <dbReference type="EMBL" id="KAH0548644.1"/>
    </source>
</evidence>
<name>A0A9P8L7G6_9PEZI</name>
<keyword evidence="3" id="KW-1185">Reference proteome</keyword>
<feature type="compositionally biased region" description="Basic residues" evidence="1">
    <location>
        <begin position="9"/>
        <end position="21"/>
    </location>
</feature>
<dbReference type="AlphaFoldDB" id="A0A9P8L7G6"/>
<proteinExistence type="predicted"/>
<feature type="compositionally biased region" description="Polar residues" evidence="1">
    <location>
        <begin position="286"/>
        <end position="303"/>
    </location>
</feature>
<feature type="region of interest" description="Disordered" evidence="1">
    <location>
        <begin position="1"/>
        <end position="116"/>
    </location>
</feature>
<gene>
    <name evidence="2" type="ORF">GP486_007812</name>
</gene>
<reference evidence="2" key="1">
    <citation type="submission" date="2021-03" db="EMBL/GenBank/DDBJ databases">
        <title>Comparative genomics and phylogenomic investigation of the class Geoglossomycetes provide insights into ecological specialization and systematics.</title>
        <authorList>
            <person name="Melie T."/>
            <person name="Pirro S."/>
            <person name="Miller A.N."/>
            <person name="Quandt A."/>
        </authorList>
    </citation>
    <scope>NUCLEOTIDE SEQUENCE</scope>
    <source>
        <strain evidence="2">CAQ_001_2017</strain>
    </source>
</reference>
<dbReference type="Proteomes" id="UP000750711">
    <property type="component" value="Unassembled WGS sequence"/>
</dbReference>
<evidence type="ECO:0000256" key="1">
    <source>
        <dbReference type="SAM" id="MobiDB-lite"/>
    </source>
</evidence>
<feature type="compositionally biased region" description="Basic residues" evidence="1">
    <location>
        <begin position="65"/>
        <end position="87"/>
    </location>
</feature>
<protein>
    <submittedName>
        <fullName evidence="2">Uncharacterized protein</fullName>
    </submittedName>
</protein>
<feature type="region of interest" description="Disordered" evidence="1">
    <location>
        <begin position="278"/>
        <end position="335"/>
    </location>
</feature>
<comment type="caution">
    <text evidence="2">The sequence shown here is derived from an EMBL/GenBank/DDBJ whole genome shotgun (WGS) entry which is preliminary data.</text>
</comment>